<feature type="active site" description="Charge relay system" evidence="5">
    <location>
        <position position="152"/>
    </location>
</feature>
<dbReference type="EMBL" id="PFWT01000015">
    <property type="protein sequence ID" value="PJA46176.1"/>
    <property type="molecule type" value="Genomic_DNA"/>
</dbReference>
<dbReference type="InterPro" id="IPR036928">
    <property type="entry name" value="AS_sf"/>
</dbReference>
<feature type="active site" description="Acyl-ester intermediate" evidence="5">
    <location>
        <position position="176"/>
    </location>
</feature>
<evidence type="ECO:0000256" key="2">
    <source>
        <dbReference type="ARBA" id="ARBA00022741"/>
    </source>
</evidence>
<name>A0A2M7XEM4_9BACT</name>
<keyword evidence="4 5" id="KW-0648">Protein biosynthesis</keyword>
<dbReference type="GO" id="GO:0016740">
    <property type="term" value="F:transferase activity"/>
    <property type="evidence" value="ECO:0007669"/>
    <property type="project" value="UniProtKB-KW"/>
</dbReference>
<dbReference type="PANTHER" id="PTHR11895">
    <property type="entry name" value="TRANSAMIDASE"/>
    <property type="match status" value="1"/>
</dbReference>
<comment type="catalytic activity">
    <reaction evidence="5">
        <text>L-glutamyl-tRNA(Gln) + L-glutamine + ATP + H2O = L-glutaminyl-tRNA(Gln) + L-glutamate + ADP + phosphate + H(+)</text>
        <dbReference type="Rhea" id="RHEA:17521"/>
        <dbReference type="Rhea" id="RHEA-COMP:9681"/>
        <dbReference type="Rhea" id="RHEA-COMP:9684"/>
        <dbReference type="ChEBI" id="CHEBI:15377"/>
        <dbReference type="ChEBI" id="CHEBI:15378"/>
        <dbReference type="ChEBI" id="CHEBI:29985"/>
        <dbReference type="ChEBI" id="CHEBI:30616"/>
        <dbReference type="ChEBI" id="CHEBI:43474"/>
        <dbReference type="ChEBI" id="CHEBI:58359"/>
        <dbReference type="ChEBI" id="CHEBI:78520"/>
        <dbReference type="ChEBI" id="CHEBI:78521"/>
        <dbReference type="ChEBI" id="CHEBI:456216"/>
        <dbReference type="EC" id="6.3.5.7"/>
    </reaction>
</comment>
<dbReference type="PANTHER" id="PTHR11895:SF151">
    <property type="entry name" value="GLUTAMYL-TRNA(GLN) AMIDOTRANSFERASE SUBUNIT A"/>
    <property type="match status" value="1"/>
</dbReference>
<dbReference type="InterPro" id="IPR023631">
    <property type="entry name" value="Amidase_dom"/>
</dbReference>
<proteinExistence type="inferred from homology"/>
<evidence type="ECO:0000259" key="6">
    <source>
        <dbReference type="Pfam" id="PF01425"/>
    </source>
</evidence>
<dbReference type="GO" id="GO:0050567">
    <property type="term" value="F:glutaminyl-tRNA synthase (glutamine-hydrolyzing) activity"/>
    <property type="evidence" value="ECO:0007669"/>
    <property type="project" value="UniProtKB-UniRule"/>
</dbReference>
<dbReference type="AlphaFoldDB" id="A0A2M7XEM4"/>
<dbReference type="InterPro" id="IPR000120">
    <property type="entry name" value="Amidase"/>
</dbReference>
<organism evidence="7 8">
    <name type="scientific">Candidatus Uhrbacteria bacterium CG_4_9_14_3_um_filter_41_35</name>
    <dbReference type="NCBI Taxonomy" id="1975034"/>
    <lineage>
        <taxon>Bacteria</taxon>
        <taxon>Candidatus Uhriibacteriota</taxon>
    </lineage>
</organism>
<sequence>MNYKTAIEIRDAIKSGETTATAVVKYYLDKIKAEDGKVGAFLETFDEEALARAEEIDALVKAGAELGRLAGVPIAVKDNILIKGHTASAGSKILADYTAVYDATVITRLREAGAIFIGRTNMDEFGMGSSTETSAYQKTHNPWNLDKIPGGSSGGSVAAVAAGFVPVALGSDTGGSIRQPASLCGVVGMKPTYGRVSRYGLIALASSLDQIGPLCHTAEDAALVLEIMAGKDANDMTTLENSEVAISELLKKDVKGLKIGVPKEFFETGIDPEIEKVVRKAIDVLVEGGAEVIDISLPLTEYALPAYYIIQPGEAASNLARFDGMRYGTRAEGGLQESYKTARGEGFGMEVKRRIMIGNYILSAGYADAYYKKALAVRTAIHTDLAEALKSVDVIIGPTSPSVAWNINEKFNDPVAMYLSDIYTTSANIAGIPSISVPCGFVNDLPVGLQIMAGIGEDYKVIDVASAYQDATDWNTFADNKNEAK</sequence>
<comment type="subunit">
    <text evidence="5">Heterotrimer of A, B and C subunits.</text>
</comment>
<evidence type="ECO:0000256" key="5">
    <source>
        <dbReference type="HAMAP-Rule" id="MF_00120"/>
    </source>
</evidence>
<evidence type="ECO:0000256" key="4">
    <source>
        <dbReference type="ARBA" id="ARBA00022917"/>
    </source>
</evidence>
<dbReference type="EC" id="6.3.5.7" evidence="5"/>
<dbReference type="Gene3D" id="3.90.1300.10">
    <property type="entry name" value="Amidase signature (AS) domain"/>
    <property type="match status" value="1"/>
</dbReference>
<feature type="active site" description="Charge relay system" evidence="5">
    <location>
        <position position="77"/>
    </location>
</feature>
<keyword evidence="1 5" id="KW-0436">Ligase</keyword>
<protein>
    <recommendedName>
        <fullName evidence="5">Glutamyl-tRNA(Gln) amidotransferase subunit A</fullName>
        <shortName evidence="5">Glu-ADT subunit A</shortName>
        <ecNumber evidence="5">6.3.5.7</ecNumber>
    </recommendedName>
</protein>
<dbReference type="GO" id="GO:0005524">
    <property type="term" value="F:ATP binding"/>
    <property type="evidence" value="ECO:0007669"/>
    <property type="project" value="UniProtKB-KW"/>
</dbReference>
<dbReference type="SUPFAM" id="SSF75304">
    <property type="entry name" value="Amidase signature (AS) enzymes"/>
    <property type="match status" value="1"/>
</dbReference>
<reference evidence="8" key="1">
    <citation type="submission" date="2017-09" db="EMBL/GenBank/DDBJ databases">
        <title>Depth-based differentiation of microbial function through sediment-hosted aquifers and enrichment of novel symbionts in the deep terrestrial subsurface.</title>
        <authorList>
            <person name="Probst A.J."/>
            <person name="Ladd B."/>
            <person name="Jarett J.K."/>
            <person name="Geller-Mcgrath D.E."/>
            <person name="Sieber C.M.K."/>
            <person name="Emerson J.B."/>
            <person name="Anantharaman K."/>
            <person name="Thomas B.C."/>
            <person name="Malmstrom R."/>
            <person name="Stieglmeier M."/>
            <person name="Klingl A."/>
            <person name="Woyke T."/>
            <person name="Ryan C.M."/>
            <person name="Banfield J.F."/>
        </authorList>
    </citation>
    <scope>NUCLEOTIDE SEQUENCE [LARGE SCALE GENOMIC DNA]</scope>
</reference>
<evidence type="ECO:0000313" key="8">
    <source>
        <dbReference type="Proteomes" id="UP000231263"/>
    </source>
</evidence>
<evidence type="ECO:0000256" key="1">
    <source>
        <dbReference type="ARBA" id="ARBA00022598"/>
    </source>
</evidence>
<keyword evidence="3 5" id="KW-0067">ATP-binding</keyword>
<dbReference type="Proteomes" id="UP000231263">
    <property type="component" value="Unassembled WGS sequence"/>
</dbReference>
<dbReference type="GO" id="GO:0006412">
    <property type="term" value="P:translation"/>
    <property type="evidence" value="ECO:0007669"/>
    <property type="project" value="UniProtKB-UniRule"/>
</dbReference>
<feature type="domain" description="Amidase" evidence="6">
    <location>
        <begin position="23"/>
        <end position="461"/>
    </location>
</feature>
<keyword evidence="7" id="KW-0808">Transferase</keyword>
<dbReference type="GO" id="GO:0030956">
    <property type="term" value="C:glutamyl-tRNA(Gln) amidotransferase complex"/>
    <property type="evidence" value="ECO:0007669"/>
    <property type="project" value="InterPro"/>
</dbReference>
<gene>
    <name evidence="5 7" type="primary">gatA</name>
    <name evidence="7" type="ORF">CO173_03480</name>
</gene>
<comment type="similarity">
    <text evidence="5">Belongs to the amidase family. GatA subfamily.</text>
</comment>
<evidence type="ECO:0000256" key="3">
    <source>
        <dbReference type="ARBA" id="ARBA00022840"/>
    </source>
</evidence>
<dbReference type="HAMAP" id="MF_00120">
    <property type="entry name" value="GatA"/>
    <property type="match status" value="1"/>
</dbReference>
<dbReference type="Pfam" id="PF01425">
    <property type="entry name" value="Amidase"/>
    <property type="match status" value="1"/>
</dbReference>
<evidence type="ECO:0000313" key="7">
    <source>
        <dbReference type="EMBL" id="PJA46176.1"/>
    </source>
</evidence>
<comment type="function">
    <text evidence="5">Allows the formation of correctly charged Gln-tRNA(Gln) through the transamidation of misacylated Glu-tRNA(Gln) in organisms which lack glutaminyl-tRNA synthetase. The reaction takes place in the presence of glutamine and ATP through an activated gamma-phospho-Glu-tRNA(Gln).</text>
</comment>
<dbReference type="NCBIfam" id="TIGR00132">
    <property type="entry name" value="gatA"/>
    <property type="match status" value="1"/>
</dbReference>
<dbReference type="InterPro" id="IPR004412">
    <property type="entry name" value="GatA"/>
</dbReference>
<keyword evidence="2 5" id="KW-0547">Nucleotide-binding</keyword>
<accession>A0A2M7XEM4</accession>
<comment type="caution">
    <text evidence="7">The sequence shown here is derived from an EMBL/GenBank/DDBJ whole genome shotgun (WGS) entry which is preliminary data.</text>
</comment>